<dbReference type="SMART" id="SM00490">
    <property type="entry name" value="HELICc"/>
    <property type="match status" value="1"/>
</dbReference>
<accession>A0A899FUU9</accession>
<dbReference type="PROSITE" id="PS51194">
    <property type="entry name" value="HELICASE_CTER"/>
    <property type="match status" value="1"/>
</dbReference>
<dbReference type="PROSITE" id="PS51181">
    <property type="entry name" value="PPASE_TENSIN"/>
    <property type="match status" value="1"/>
</dbReference>
<keyword evidence="14" id="KW-1185">Reference proteome</keyword>
<dbReference type="InterPro" id="IPR000330">
    <property type="entry name" value="SNF2_N"/>
</dbReference>
<dbReference type="GO" id="GO:0044027">
    <property type="term" value="P:negative regulation of gene expression via chromosomal CpG island methylation"/>
    <property type="evidence" value="ECO:0007669"/>
    <property type="project" value="TreeGrafter"/>
</dbReference>
<dbReference type="Pfam" id="PF00271">
    <property type="entry name" value="Helicase_C"/>
    <property type="match status" value="1"/>
</dbReference>
<dbReference type="SUPFAM" id="SSF52799">
    <property type="entry name" value="(Phosphotyrosine protein) phosphatases II"/>
    <property type="match status" value="1"/>
</dbReference>
<keyword evidence="8" id="KW-0539">Nucleus</keyword>
<evidence type="ECO:0000256" key="2">
    <source>
        <dbReference type="ARBA" id="ARBA00007025"/>
    </source>
</evidence>
<evidence type="ECO:0000256" key="7">
    <source>
        <dbReference type="ARBA" id="ARBA00023054"/>
    </source>
</evidence>
<dbReference type="CDD" id="cd18793">
    <property type="entry name" value="SF2_C_SNF"/>
    <property type="match status" value="1"/>
</dbReference>
<feature type="domain" description="Helicase C-terminal" evidence="12">
    <location>
        <begin position="852"/>
        <end position="1003"/>
    </location>
</feature>
<keyword evidence="6" id="KW-0067">ATP-binding</keyword>
<feature type="domain" description="Tyrosine specific protein phosphatases" evidence="9">
    <location>
        <begin position="98"/>
        <end position="154"/>
    </location>
</feature>
<feature type="domain" description="Helicase ATP-binding" evidence="11">
    <location>
        <begin position="483"/>
        <end position="649"/>
    </location>
</feature>
<dbReference type="InterPro" id="IPR029021">
    <property type="entry name" value="Prot-tyrosine_phosphatase-like"/>
</dbReference>
<keyword evidence="4" id="KW-0378">Hydrolase</keyword>
<dbReference type="GO" id="GO:0031508">
    <property type="term" value="P:pericentric heterochromatin formation"/>
    <property type="evidence" value="ECO:0007669"/>
    <property type="project" value="TreeGrafter"/>
</dbReference>
<dbReference type="CDD" id="cd14497">
    <property type="entry name" value="PTP_PTEN-like"/>
    <property type="match status" value="1"/>
</dbReference>
<dbReference type="InterPro" id="IPR027417">
    <property type="entry name" value="P-loop_NTPase"/>
</dbReference>
<dbReference type="PROSITE" id="PS00383">
    <property type="entry name" value="TYR_PHOSPHATASE_1"/>
    <property type="match status" value="1"/>
</dbReference>
<dbReference type="AlphaFoldDB" id="A0A899FUU9"/>
<dbReference type="Gene3D" id="3.90.190.10">
    <property type="entry name" value="Protein tyrosine phosphatase superfamily"/>
    <property type="match status" value="1"/>
</dbReference>
<dbReference type="Proteomes" id="UP000663699">
    <property type="component" value="Chromosome 1"/>
</dbReference>
<dbReference type="GO" id="GO:0005524">
    <property type="term" value="F:ATP binding"/>
    <property type="evidence" value="ECO:0007669"/>
    <property type="project" value="UniProtKB-KW"/>
</dbReference>
<evidence type="ECO:0000259" key="11">
    <source>
        <dbReference type="PROSITE" id="PS51192"/>
    </source>
</evidence>
<comment type="similarity">
    <text evidence="2">Belongs to the SNF2/RAD54 helicase family.</text>
</comment>
<evidence type="ECO:0000259" key="10">
    <source>
        <dbReference type="PROSITE" id="PS51181"/>
    </source>
</evidence>
<keyword evidence="3" id="KW-0547">Nucleotide-binding</keyword>
<dbReference type="GO" id="GO:0005721">
    <property type="term" value="C:pericentric heterochromatin"/>
    <property type="evidence" value="ECO:0007669"/>
    <property type="project" value="TreeGrafter"/>
</dbReference>
<dbReference type="InterPro" id="IPR000387">
    <property type="entry name" value="Tyr_Pase_dom"/>
</dbReference>
<comment type="subcellular location">
    <subcellularLocation>
        <location evidence="1">Nucleus</location>
    </subcellularLocation>
</comment>
<dbReference type="PANTHER" id="PTHR47161">
    <property type="entry name" value="LYMPHOID-SPECIFIC HELICASE"/>
    <property type="match status" value="1"/>
</dbReference>
<proteinExistence type="inferred from homology"/>
<evidence type="ECO:0000313" key="13">
    <source>
        <dbReference type="EMBL" id="QSL64065.1"/>
    </source>
</evidence>
<dbReference type="Pfam" id="PF22785">
    <property type="entry name" value="Tc-R-P"/>
    <property type="match status" value="1"/>
</dbReference>
<dbReference type="InterPro" id="IPR049730">
    <property type="entry name" value="SNF2/RAD54-like_C"/>
</dbReference>
<dbReference type="GO" id="GO:0005634">
    <property type="term" value="C:nucleus"/>
    <property type="evidence" value="ECO:0007669"/>
    <property type="project" value="UniProtKB-SubCell"/>
</dbReference>
<protein>
    <recommendedName>
        <fullName evidence="15">Phosphatidylinositol-3,4,5-trisphosphate 3-phosphatase</fullName>
    </recommendedName>
</protein>
<keyword evidence="5" id="KW-0347">Helicase</keyword>
<evidence type="ECO:0000256" key="5">
    <source>
        <dbReference type="ARBA" id="ARBA00022806"/>
    </source>
</evidence>
<reference evidence="13" key="1">
    <citation type="submission" date="2020-06" db="EMBL/GenBank/DDBJ databases">
        <title>Genomes of multiple members of Pneumocystis genus reveal paths to human pathogen Pneumocystis jirovecii.</title>
        <authorList>
            <person name="Cisse O.H."/>
            <person name="Ma L."/>
            <person name="Dekker J."/>
            <person name="Khil P."/>
            <person name="Jo J."/>
            <person name="Brenchley J."/>
            <person name="Blair R."/>
            <person name="Pahar B."/>
            <person name="Chabe M."/>
            <person name="Van Rompay K.A."/>
            <person name="Keesler R."/>
            <person name="Sukura A."/>
            <person name="Hirsch V."/>
            <person name="Kutty G."/>
            <person name="Liu Y."/>
            <person name="Peng L."/>
            <person name="Chen J."/>
            <person name="Song J."/>
            <person name="Weissenbacher-Lang C."/>
            <person name="Xu J."/>
            <person name="Upham N.S."/>
            <person name="Stajich J.E."/>
            <person name="Cuomo C.A."/>
            <person name="Cushion M.T."/>
            <person name="Kovacs J.A."/>
        </authorList>
    </citation>
    <scope>NUCLEOTIDE SEQUENCE</scope>
    <source>
        <strain evidence="13">2A</strain>
    </source>
</reference>
<feature type="domain" description="Phosphatase tensin-type" evidence="10">
    <location>
        <begin position="23"/>
        <end position="182"/>
    </location>
</feature>
<dbReference type="InterPro" id="IPR016130">
    <property type="entry name" value="Tyr_Pase_AS"/>
</dbReference>
<keyword evidence="7" id="KW-0175">Coiled coil</keyword>
<evidence type="ECO:0000256" key="3">
    <source>
        <dbReference type="ARBA" id="ARBA00022741"/>
    </source>
</evidence>
<dbReference type="PROSITE" id="PS50056">
    <property type="entry name" value="TYR_PHOSPHATASE_2"/>
    <property type="match status" value="1"/>
</dbReference>
<dbReference type="Gene3D" id="3.40.50.10810">
    <property type="entry name" value="Tandem AAA-ATPase domain"/>
    <property type="match status" value="1"/>
</dbReference>
<evidence type="ECO:0008006" key="15">
    <source>
        <dbReference type="Google" id="ProtNLM"/>
    </source>
</evidence>
<dbReference type="InterPro" id="IPR014001">
    <property type="entry name" value="Helicase_ATP-bd"/>
</dbReference>
<dbReference type="InterPro" id="IPR001650">
    <property type="entry name" value="Helicase_C-like"/>
</dbReference>
<evidence type="ECO:0000313" key="14">
    <source>
        <dbReference type="Proteomes" id="UP000663699"/>
    </source>
</evidence>
<dbReference type="FunFam" id="3.40.50.10810:FF:000015">
    <property type="entry name" value="lymphoid-specific helicase isoform X1"/>
    <property type="match status" value="1"/>
</dbReference>
<evidence type="ECO:0000259" key="9">
    <source>
        <dbReference type="PROSITE" id="PS50056"/>
    </source>
</evidence>
<sequence length="1072" mass="124684">MVDLFKFVLHSIRSKVSFPRTRFYDEKNGVSLDLSYITDRIIVMAAPTLLFPKRIYRNNLKDVLRFLEQRHSENWDFLFKVFHYPFPDHEPPPFRIIPEILDSMSKYMNAFDDNVVVLHCKAGKGRSGTIACSYLISEEKLTAESALSKFTEARIQKGHSSGITILSQKRYIFYVEKWVSMGKRYEELDIIISQIEVFSDNKKIGCKIYGYNDDNRIECLYAFLPPEIVVNDSTIVFTPTIKFISREDICVEIYRQSRFKKNVLKAHCWFNVFFERDADQTEDIHSLTSDNKYIKDSLITESMEKEEMNMIRSSINLSQKEQEKKAPEIVMDDKGIDRLKFLLEKSKIYTSILSEKLKKRVKDNEIQKKSISLEKKEIKSEFSDLDLLDRSEGSEMNEKDILVSKKNNVSVKKTANSKYGYGNRITDYFTMKVSETLCETEESYQSKDDFDITDKTLSLISQPKLITGCILRDYQFAGVEWLASLYENGLNGILADEMGLGKTLQTISFLAFLREKGTYGPFLIAAPLSTISNWVSEFKKFSPEIPVLLYHGSKQERSSLRKNKMGAMHPDFPIIVTSYEVVMNDKLYLKRYQWKYIVVDEGHRIKNLNCKLIRELKSYDSANRLLLTGTPLQNNLTELWSLLNFLLPDIFDDLDSFQSWFDFSALQDKKDEETLLKSMDVVSTLHCILKPFLLRRLKADVEQSVSKKREYVLYAPMTIYQNELYNAILNKDIRNFLMKRHSSDFTSDEALEVDNEELNIQRSCVSKSIKVNKRSLPRRNRSRISYSELINNQSYDSLDKWLCNGNEKKDKSLYKEDLVCNHPYMIDFHAYSDSDKLLIDENIVNMSGKMLLLQRLLPALFEDNHKVLIFSQFTKMLDIIELWAVNMQNWEICRIDGLTKQTEREKQIEDFYENLNIKLFLLSTRAGGLGINLTVADTVIIFDSDWNPQQDLQAQDRVHRIGQDKPVIVYRLVSANTVEEKILERANSKRCLEKLVIQKGKFKSLMSISSKDDDDELTSMLLFEDAKKIVVKGKDDEILSNEDLKSLLDRSDDAYKISEKKSTSSVNYRIVN</sequence>
<evidence type="ECO:0000259" key="12">
    <source>
        <dbReference type="PROSITE" id="PS51194"/>
    </source>
</evidence>
<dbReference type="Pfam" id="PF00176">
    <property type="entry name" value="SNF2-rel_dom"/>
    <property type="match status" value="1"/>
</dbReference>
<dbReference type="SMART" id="SM00487">
    <property type="entry name" value="DEXDc"/>
    <property type="match status" value="1"/>
</dbReference>
<dbReference type="GO" id="GO:0003682">
    <property type="term" value="F:chromatin binding"/>
    <property type="evidence" value="ECO:0007669"/>
    <property type="project" value="TreeGrafter"/>
</dbReference>
<dbReference type="SUPFAM" id="SSF52540">
    <property type="entry name" value="P-loop containing nucleoside triphosphate hydrolases"/>
    <property type="match status" value="2"/>
</dbReference>
<dbReference type="GO" id="GO:0004386">
    <property type="term" value="F:helicase activity"/>
    <property type="evidence" value="ECO:0007669"/>
    <property type="project" value="UniProtKB-KW"/>
</dbReference>
<evidence type="ECO:0000256" key="6">
    <source>
        <dbReference type="ARBA" id="ARBA00022840"/>
    </source>
</evidence>
<dbReference type="InterPro" id="IPR038718">
    <property type="entry name" value="SNF2-like_sf"/>
</dbReference>
<dbReference type="OrthoDB" id="5857104at2759"/>
<evidence type="ECO:0000256" key="1">
    <source>
        <dbReference type="ARBA" id="ARBA00004123"/>
    </source>
</evidence>
<dbReference type="PROSITE" id="PS51192">
    <property type="entry name" value="HELICASE_ATP_BIND_1"/>
    <property type="match status" value="1"/>
</dbReference>
<dbReference type="PANTHER" id="PTHR47161:SF1">
    <property type="entry name" value="LYMPHOID-SPECIFIC HELICASE"/>
    <property type="match status" value="1"/>
</dbReference>
<name>A0A899FUU9_9ASCO</name>
<dbReference type="Gene3D" id="3.40.50.300">
    <property type="entry name" value="P-loop containing nucleotide triphosphate hydrolases"/>
    <property type="match status" value="1"/>
</dbReference>
<dbReference type="InterPro" id="IPR029023">
    <property type="entry name" value="Tensin_phosphatase"/>
</dbReference>
<evidence type="ECO:0000256" key="8">
    <source>
        <dbReference type="ARBA" id="ARBA00023242"/>
    </source>
</evidence>
<evidence type="ECO:0000256" key="4">
    <source>
        <dbReference type="ARBA" id="ARBA00022801"/>
    </source>
</evidence>
<dbReference type="GO" id="GO:0016787">
    <property type="term" value="F:hydrolase activity"/>
    <property type="evidence" value="ECO:0007669"/>
    <property type="project" value="UniProtKB-KW"/>
</dbReference>
<dbReference type="GO" id="GO:0006346">
    <property type="term" value="P:DNA methylation-dependent constitutive heterochromatin formation"/>
    <property type="evidence" value="ECO:0007669"/>
    <property type="project" value="TreeGrafter"/>
</dbReference>
<dbReference type="EMBL" id="CP054532">
    <property type="protein sequence ID" value="QSL64065.1"/>
    <property type="molecule type" value="Genomic_DNA"/>
</dbReference>
<gene>
    <name evidence="13" type="ORF">MERGE_000220</name>
</gene>
<organism evidence="13 14">
    <name type="scientific">Pneumocystis wakefieldiae</name>
    <dbReference type="NCBI Taxonomy" id="38082"/>
    <lineage>
        <taxon>Eukaryota</taxon>
        <taxon>Fungi</taxon>
        <taxon>Dikarya</taxon>
        <taxon>Ascomycota</taxon>
        <taxon>Taphrinomycotina</taxon>
        <taxon>Pneumocystomycetes</taxon>
        <taxon>Pneumocystaceae</taxon>
        <taxon>Pneumocystis</taxon>
    </lineage>
</organism>